<keyword evidence="4" id="KW-0547">Nucleotide-binding</keyword>
<dbReference type="GO" id="GO:0006605">
    <property type="term" value="P:protein targeting"/>
    <property type="evidence" value="ECO:0007669"/>
    <property type="project" value="InterPro"/>
</dbReference>
<dbReference type="GO" id="GO:0005829">
    <property type="term" value="C:cytosol"/>
    <property type="evidence" value="ECO:0007669"/>
    <property type="project" value="TreeGrafter"/>
</dbReference>
<evidence type="ECO:0000259" key="11">
    <source>
        <dbReference type="PROSITE" id="PS51192"/>
    </source>
</evidence>
<dbReference type="FunFam" id="3.40.50.300:FF:000429">
    <property type="entry name" value="Preprotein translocase subunit SecA"/>
    <property type="match status" value="1"/>
</dbReference>
<dbReference type="PANTHER" id="PTHR30612:SF0">
    <property type="entry name" value="CHLOROPLAST PROTEIN-TRANSPORTING ATPASE"/>
    <property type="match status" value="1"/>
</dbReference>
<dbReference type="InterPro" id="IPR020937">
    <property type="entry name" value="SecA_CS"/>
</dbReference>
<dbReference type="SUPFAM" id="SSF52540">
    <property type="entry name" value="P-loop containing nucleoside triphosphate hydrolases"/>
    <property type="match status" value="2"/>
</dbReference>
<dbReference type="PROSITE" id="PS51192">
    <property type="entry name" value="HELICASE_ATP_BIND_1"/>
    <property type="match status" value="1"/>
</dbReference>
<sequence length="673" mass="74672">MPTPTDRQRTVHERRRAPRPRGLDAVSHHILGWFKRAPRHLKKIKASAERMDQLRQQYAELKDGTLNERLVEMRQRRRANPSDVDETLEEGLALLAVVAHRELGLSPYGVQLMTSAALARGFLTEVETGEGKTLALALTAAYQAWTGRPCHVITANDYLAGRDAEQLEAFYIRAGLSVGRVLGDTTDPDRRRAYGRAVTYTTAKEAAADYLRDRLRMQGLEESGARLALAQMTGAGRAPQGEPVQRGLYFALIDEADNALIDEAVTPLIISRALPAGQLENACAAAWKVAERMVSGVDYEVNRVRKGIEIELEELEKFAMEYEVPEALLWASPSRRAELLRLALEAREFFKKDVQYVVEEGKVVIVDEATGRPMPMRTWRQGLHQMMEAKEGVPLSGASETMARVSFQSFFCKYENLAGASGTVKEVAAEIWRTYGLPTLTIPRHLPSQRQSLGWHFYPSRDAKNQAIAIETKARHARGQPILIGLRSVETSESLAEHLVGEGLNCHILNARRHKEEAMTVMQAGHRSRITIATNMAGRGTDIRLEAGVADLGGLHVIASEPHESARVDRQLFGRAARQGDPGSVLAIYSGEDPLFVRFLPSVLRRFWVWTMARRGVPGSSGMGSFLGKVMLRWAQYRAQSLASKSRRQVMLAEAEIGRGLGFAKGGARQKAS</sequence>
<dbReference type="Gene3D" id="3.90.1440.10">
    <property type="entry name" value="SecA, preprotein cross-linking domain"/>
    <property type="match status" value="1"/>
</dbReference>
<evidence type="ECO:0000313" key="14">
    <source>
        <dbReference type="EMBL" id="RBP45383.1"/>
    </source>
</evidence>
<feature type="compositionally biased region" description="Basic and acidic residues" evidence="10">
    <location>
        <begin position="1"/>
        <end position="11"/>
    </location>
</feature>
<dbReference type="Proteomes" id="UP000253426">
    <property type="component" value="Unassembled WGS sequence"/>
</dbReference>
<dbReference type="CDD" id="cd17928">
    <property type="entry name" value="DEXDc_SecA"/>
    <property type="match status" value="1"/>
</dbReference>
<evidence type="ECO:0000256" key="2">
    <source>
        <dbReference type="ARBA" id="ARBA00022475"/>
    </source>
</evidence>
<evidence type="ECO:0000256" key="5">
    <source>
        <dbReference type="ARBA" id="ARBA00022840"/>
    </source>
</evidence>
<keyword evidence="3" id="KW-0963">Cytoplasm</keyword>
<organism evidence="14 15">
    <name type="scientific">Roseimicrobium gellanilyticum</name>
    <dbReference type="NCBI Taxonomy" id="748857"/>
    <lineage>
        <taxon>Bacteria</taxon>
        <taxon>Pseudomonadati</taxon>
        <taxon>Verrucomicrobiota</taxon>
        <taxon>Verrucomicrobiia</taxon>
        <taxon>Verrucomicrobiales</taxon>
        <taxon>Verrucomicrobiaceae</taxon>
        <taxon>Roseimicrobium</taxon>
    </lineage>
</organism>
<reference evidence="14 15" key="1">
    <citation type="submission" date="2018-06" db="EMBL/GenBank/DDBJ databases">
        <title>Genomic Encyclopedia of Type Strains, Phase IV (KMG-IV): sequencing the most valuable type-strain genomes for metagenomic binning, comparative biology and taxonomic classification.</title>
        <authorList>
            <person name="Goeker M."/>
        </authorList>
    </citation>
    <scope>NUCLEOTIDE SEQUENCE [LARGE SCALE GENOMIC DNA]</scope>
    <source>
        <strain evidence="14 15">DSM 25532</strain>
    </source>
</reference>
<dbReference type="PRINTS" id="PR00906">
    <property type="entry name" value="SECA"/>
</dbReference>
<keyword evidence="7" id="KW-1278">Translocase</keyword>
<dbReference type="PROSITE" id="PS51194">
    <property type="entry name" value="HELICASE_CTER"/>
    <property type="match status" value="1"/>
</dbReference>
<feature type="region of interest" description="Disordered" evidence="10">
    <location>
        <begin position="1"/>
        <end position="21"/>
    </location>
</feature>
<dbReference type="InterPro" id="IPR001650">
    <property type="entry name" value="Helicase_C-like"/>
</dbReference>
<evidence type="ECO:0000256" key="4">
    <source>
        <dbReference type="ARBA" id="ARBA00022741"/>
    </source>
</evidence>
<dbReference type="Pfam" id="PF07517">
    <property type="entry name" value="SecA_DEAD"/>
    <property type="match status" value="1"/>
</dbReference>
<dbReference type="InterPro" id="IPR011115">
    <property type="entry name" value="SecA_DEAD"/>
</dbReference>
<dbReference type="SUPFAM" id="SSF81767">
    <property type="entry name" value="Pre-protein crosslinking domain of SecA"/>
    <property type="match status" value="1"/>
</dbReference>
<dbReference type="AlphaFoldDB" id="A0A366HR35"/>
<keyword evidence="9" id="KW-0472">Membrane</keyword>
<dbReference type="EMBL" id="QNRR01000003">
    <property type="protein sequence ID" value="RBP45383.1"/>
    <property type="molecule type" value="Genomic_DNA"/>
</dbReference>
<dbReference type="InterPro" id="IPR044722">
    <property type="entry name" value="SecA_SF2_C"/>
</dbReference>
<dbReference type="Pfam" id="PF21090">
    <property type="entry name" value="P-loop_SecA"/>
    <property type="match status" value="2"/>
</dbReference>
<dbReference type="GO" id="GO:0031522">
    <property type="term" value="C:cell envelope Sec protein transport complex"/>
    <property type="evidence" value="ECO:0007669"/>
    <property type="project" value="TreeGrafter"/>
</dbReference>
<evidence type="ECO:0000256" key="10">
    <source>
        <dbReference type="SAM" id="MobiDB-lite"/>
    </source>
</evidence>
<dbReference type="InterPro" id="IPR036670">
    <property type="entry name" value="SecA_X-link_sf"/>
</dbReference>
<evidence type="ECO:0000313" key="15">
    <source>
        <dbReference type="Proteomes" id="UP000253426"/>
    </source>
</evidence>
<feature type="domain" description="Helicase ATP-binding" evidence="11">
    <location>
        <begin position="113"/>
        <end position="296"/>
    </location>
</feature>
<dbReference type="GO" id="GO:0017038">
    <property type="term" value="P:protein import"/>
    <property type="evidence" value="ECO:0007669"/>
    <property type="project" value="InterPro"/>
</dbReference>
<evidence type="ECO:0000259" key="12">
    <source>
        <dbReference type="PROSITE" id="PS51194"/>
    </source>
</evidence>
<keyword evidence="1" id="KW-0813">Transport</keyword>
<dbReference type="GO" id="GO:0005524">
    <property type="term" value="F:ATP binding"/>
    <property type="evidence" value="ECO:0007669"/>
    <property type="project" value="UniProtKB-KW"/>
</dbReference>
<feature type="domain" description="SecA family profile" evidence="13">
    <location>
        <begin position="26"/>
        <end position="620"/>
    </location>
</feature>
<dbReference type="GO" id="GO:0005886">
    <property type="term" value="C:plasma membrane"/>
    <property type="evidence" value="ECO:0007669"/>
    <property type="project" value="TreeGrafter"/>
</dbReference>
<dbReference type="CDD" id="cd18803">
    <property type="entry name" value="SF2_C_secA"/>
    <property type="match status" value="1"/>
</dbReference>
<keyword evidence="2" id="KW-1003">Cell membrane</keyword>
<comment type="caution">
    <text evidence="14">The sequence shown here is derived from an EMBL/GenBank/DDBJ whole genome shotgun (WGS) entry which is preliminary data.</text>
</comment>
<feature type="domain" description="Helicase C-terminal" evidence="12">
    <location>
        <begin position="462"/>
        <end position="631"/>
    </location>
</feature>
<evidence type="ECO:0000256" key="8">
    <source>
        <dbReference type="ARBA" id="ARBA00023010"/>
    </source>
</evidence>
<evidence type="ECO:0000256" key="9">
    <source>
        <dbReference type="ARBA" id="ARBA00023136"/>
    </source>
</evidence>
<accession>A0A366HR35</accession>
<keyword evidence="6" id="KW-0653">Protein transport</keyword>
<proteinExistence type="predicted"/>
<dbReference type="PROSITE" id="PS51196">
    <property type="entry name" value="SECA_MOTOR_DEAD"/>
    <property type="match status" value="1"/>
</dbReference>
<dbReference type="InterPro" id="IPR014018">
    <property type="entry name" value="SecA_motor_DEAD"/>
</dbReference>
<evidence type="ECO:0000256" key="1">
    <source>
        <dbReference type="ARBA" id="ARBA00022448"/>
    </source>
</evidence>
<dbReference type="PANTHER" id="PTHR30612">
    <property type="entry name" value="SECA INNER MEMBRANE COMPONENT OF SEC PROTEIN SECRETION SYSTEM"/>
    <property type="match status" value="1"/>
</dbReference>
<dbReference type="SMART" id="SM00958">
    <property type="entry name" value="SecA_PP_bind"/>
    <property type="match status" value="1"/>
</dbReference>
<dbReference type="GO" id="GO:0043952">
    <property type="term" value="P:protein transport by the Sec complex"/>
    <property type="evidence" value="ECO:0007669"/>
    <property type="project" value="TreeGrafter"/>
</dbReference>
<dbReference type="InterPro" id="IPR014001">
    <property type="entry name" value="Helicase_ATP-bd"/>
</dbReference>
<keyword evidence="8" id="KW-0811">Translocation</keyword>
<keyword evidence="5" id="KW-0067">ATP-binding</keyword>
<evidence type="ECO:0000256" key="3">
    <source>
        <dbReference type="ARBA" id="ARBA00022490"/>
    </source>
</evidence>
<gene>
    <name evidence="14" type="ORF">DES53_103381</name>
</gene>
<protein>
    <submittedName>
        <fullName evidence="14">Preprotein translocase subunit SecA</fullName>
    </submittedName>
</protein>
<evidence type="ECO:0000259" key="13">
    <source>
        <dbReference type="PROSITE" id="PS51196"/>
    </source>
</evidence>
<dbReference type="OrthoDB" id="9805579at2"/>
<keyword evidence="15" id="KW-1185">Reference proteome</keyword>
<evidence type="ECO:0000256" key="7">
    <source>
        <dbReference type="ARBA" id="ARBA00022967"/>
    </source>
</evidence>
<dbReference type="Pfam" id="PF01043">
    <property type="entry name" value="SecA_PP_bind"/>
    <property type="match status" value="1"/>
</dbReference>
<evidence type="ECO:0000256" key="6">
    <source>
        <dbReference type="ARBA" id="ARBA00022927"/>
    </source>
</evidence>
<dbReference type="GO" id="GO:0006886">
    <property type="term" value="P:intracellular protein transport"/>
    <property type="evidence" value="ECO:0007669"/>
    <property type="project" value="InterPro"/>
</dbReference>
<dbReference type="InterPro" id="IPR000185">
    <property type="entry name" value="SecA"/>
</dbReference>
<dbReference type="SMART" id="SM00957">
    <property type="entry name" value="SecA_DEAD"/>
    <property type="match status" value="1"/>
</dbReference>
<dbReference type="InterPro" id="IPR027417">
    <property type="entry name" value="P-loop_NTPase"/>
</dbReference>
<name>A0A366HR35_9BACT</name>
<dbReference type="PROSITE" id="PS01312">
    <property type="entry name" value="SECA"/>
    <property type="match status" value="1"/>
</dbReference>
<dbReference type="InterPro" id="IPR011130">
    <property type="entry name" value="SecA_preprotein_X-link_dom"/>
</dbReference>
<dbReference type="RefSeq" id="WP_113958508.1">
    <property type="nucleotide sequence ID" value="NZ_QNRR01000003.1"/>
</dbReference>
<dbReference type="Gene3D" id="3.40.50.300">
    <property type="entry name" value="P-loop containing nucleotide triphosphate hydrolases"/>
    <property type="match status" value="2"/>
</dbReference>